<dbReference type="InterPro" id="IPR020483">
    <property type="entry name" value="Uncharacterised_YgbA"/>
</dbReference>
<dbReference type="NCBIfam" id="NF007715">
    <property type="entry name" value="PRK10410.1-3"/>
    <property type="match status" value="1"/>
</dbReference>
<evidence type="ECO:0000256" key="1">
    <source>
        <dbReference type="SAM" id="MobiDB-lite"/>
    </source>
</evidence>
<accession>A0ABP9F0T2</accession>
<feature type="region of interest" description="Disordered" evidence="1">
    <location>
        <begin position="107"/>
        <end position="127"/>
    </location>
</feature>
<name>A0ABP9F0T2_9GAMM</name>
<sequence>MTGIHLTGRLSREYQTLGKMMAIYCRDNCGQLHREQGLCKDCQSLLEYAEKKLDRCPYGEEKPTCAKCPIHCYKPEPREQVRIAMRYAGPRMLLRHPIAAIRHLIDDRKAVPKKPPMRSNRRRSKTE</sequence>
<protein>
    <submittedName>
        <fullName evidence="2">Nitrous oxide-stimulated promoter family protein</fullName>
    </submittedName>
</protein>
<feature type="compositionally biased region" description="Basic residues" evidence="1">
    <location>
        <begin position="111"/>
        <end position="127"/>
    </location>
</feature>
<organism evidence="2 3">
    <name type="scientific">Ferrimonas pelagia</name>
    <dbReference type="NCBI Taxonomy" id="1177826"/>
    <lineage>
        <taxon>Bacteria</taxon>
        <taxon>Pseudomonadati</taxon>
        <taxon>Pseudomonadota</taxon>
        <taxon>Gammaproteobacteria</taxon>
        <taxon>Alteromonadales</taxon>
        <taxon>Ferrimonadaceae</taxon>
        <taxon>Ferrimonas</taxon>
    </lineage>
</organism>
<reference evidence="3" key="1">
    <citation type="journal article" date="2019" name="Int. J. Syst. Evol. Microbiol.">
        <title>The Global Catalogue of Microorganisms (GCM) 10K type strain sequencing project: providing services to taxonomists for standard genome sequencing and annotation.</title>
        <authorList>
            <consortium name="The Broad Institute Genomics Platform"/>
            <consortium name="The Broad Institute Genome Sequencing Center for Infectious Disease"/>
            <person name="Wu L."/>
            <person name="Ma J."/>
        </authorList>
    </citation>
    <scope>NUCLEOTIDE SEQUENCE [LARGE SCALE GENOMIC DNA]</scope>
    <source>
        <strain evidence="3">JCM 18401</strain>
    </source>
</reference>
<evidence type="ECO:0000313" key="3">
    <source>
        <dbReference type="Proteomes" id="UP001499988"/>
    </source>
</evidence>
<evidence type="ECO:0000313" key="2">
    <source>
        <dbReference type="EMBL" id="GAA4889770.1"/>
    </source>
</evidence>
<dbReference type="Pfam" id="PF11756">
    <property type="entry name" value="YgbA_NO"/>
    <property type="match status" value="1"/>
</dbReference>
<keyword evidence="3" id="KW-1185">Reference proteome</keyword>
<dbReference type="NCBIfam" id="NF007714">
    <property type="entry name" value="PRK10410.1-2"/>
    <property type="match status" value="1"/>
</dbReference>
<proteinExistence type="predicted"/>
<dbReference type="RefSeq" id="WP_345335621.1">
    <property type="nucleotide sequence ID" value="NZ_BAABJZ010000080.1"/>
</dbReference>
<dbReference type="EMBL" id="BAABJZ010000080">
    <property type="protein sequence ID" value="GAA4889770.1"/>
    <property type="molecule type" value="Genomic_DNA"/>
</dbReference>
<comment type="caution">
    <text evidence="2">The sequence shown here is derived from an EMBL/GenBank/DDBJ whole genome shotgun (WGS) entry which is preliminary data.</text>
</comment>
<gene>
    <name evidence="2" type="ORF">GCM10023333_23830</name>
</gene>
<dbReference type="Proteomes" id="UP001499988">
    <property type="component" value="Unassembled WGS sequence"/>
</dbReference>